<keyword evidence="2" id="KW-0472">Membrane</keyword>
<sequence>MRGFNRRHALFYLLGLSGCFFLIRQFSRLSKDHGDISDSFPTAAETTGNGDDGRESNVLPVNAKRPSLKERNNSAFQEATRALEKTNTKDTKLLGDGHLVSTEDPATPGIDISKARNEEVISVANPRKKRGKKQRKQEDDSLLYLQHFSGSGWSNQVRSYMSAYYIAKATGRVLVTSPVLPNRRIYGDHNRLMKDNKQEFDVGYNLRKAYMRVVRPEEYIAVDKILDMEYTFPNVTTIDYKEFVASKQWTKDISTWVLETNYSRPNTMFVLDRPDLEDTQVTDETNENGQEVTTTTYKDIRKVAVEGKHFKMWTLLDSFQHLHPSMMPNPVRLRYNDEIRHTARIIREHVWNNLTYASLHVRAGDGPWAFRKVIWETVRKVLGNSTENIRQWLDGRRRQEQSATSERLVEIGLFIATDMPQFLLPKVQESIENKMKEAFPDLSVQVLWSSSFQNYTQQLEPSLRYPGIFLDQQLAACAPIGFTPSPGAGHISVSTFSDLIMTIRNSNGAC</sequence>
<proteinExistence type="predicted"/>
<gene>
    <name evidence="3" type="ORF">SEMRO_3088_G343470.1</name>
</gene>
<organism evidence="3 4">
    <name type="scientific">Seminavis robusta</name>
    <dbReference type="NCBI Taxonomy" id="568900"/>
    <lineage>
        <taxon>Eukaryota</taxon>
        <taxon>Sar</taxon>
        <taxon>Stramenopiles</taxon>
        <taxon>Ochrophyta</taxon>
        <taxon>Bacillariophyta</taxon>
        <taxon>Bacillariophyceae</taxon>
        <taxon>Bacillariophycidae</taxon>
        <taxon>Naviculales</taxon>
        <taxon>Naviculaceae</taxon>
        <taxon>Seminavis</taxon>
    </lineage>
</organism>
<evidence type="ECO:0000256" key="1">
    <source>
        <dbReference type="SAM" id="MobiDB-lite"/>
    </source>
</evidence>
<keyword evidence="4" id="KW-1185">Reference proteome</keyword>
<feature type="region of interest" description="Disordered" evidence="1">
    <location>
        <begin position="93"/>
        <end position="112"/>
    </location>
</feature>
<protein>
    <recommendedName>
        <fullName evidence="5">O-fucosyltransferase family protein</fullName>
    </recommendedName>
</protein>
<reference evidence="3" key="1">
    <citation type="submission" date="2020-06" db="EMBL/GenBank/DDBJ databases">
        <authorList>
            <consortium name="Plant Systems Biology data submission"/>
        </authorList>
    </citation>
    <scope>NUCLEOTIDE SEQUENCE</scope>
    <source>
        <strain evidence="3">D6</strain>
    </source>
</reference>
<dbReference type="AlphaFoldDB" id="A0A9N8F1J9"/>
<evidence type="ECO:0008006" key="5">
    <source>
        <dbReference type="Google" id="ProtNLM"/>
    </source>
</evidence>
<feature type="region of interest" description="Disordered" evidence="1">
    <location>
        <begin position="34"/>
        <end position="61"/>
    </location>
</feature>
<dbReference type="EMBL" id="CAICTM010003086">
    <property type="protein sequence ID" value="CAB9530868.1"/>
    <property type="molecule type" value="Genomic_DNA"/>
</dbReference>
<evidence type="ECO:0000256" key="2">
    <source>
        <dbReference type="SAM" id="Phobius"/>
    </source>
</evidence>
<name>A0A9N8F1J9_9STRA</name>
<accession>A0A9N8F1J9</accession>
<evidence type="ECO:0000313" key="4">
    <source>
        <dbReference type="Proteomes" id="UP001153069"/>
    </source>
</evidence>
<comment type="caution">
    <text evidence="3">The sequence shown here is derived from an EMBL/GenBank/DDBJ whole genome shotgun (WGS) entry which is preliminary data.</text>
</comment>
<evidence type="ECO:0000313" key="3">
    <source>
        <dbReference type="EMBL" id="CAB9530868.1"/>
    </source>
</evidence>
<dbReference type="GO" id="GO:0016740">
    <property type="term" value="F:transferase activity"/>
    <property type="evidence" value="ECO:0007669"/>
    <property type="project" value="UniProtKB-KW"/>
</dbReference>
<keyword evidence="2" id="KW-1133">Transmembrane helix</keyword>
<feature type="transmembrane region" description="Helical" evidence="2">
    <location>
        <begin position="9"/>
        <end position="27"/>
    </location>
</feature>
<dbReference type="PANTHER" id="PTHR36050">
    <property type="entry name" value="O-FUCOSYLTRANSFERASE 30"/>
    <property type="match status" value="1"/>
</dbReference>
<dbReference type="PANTHER" id="PTHR36050:SF1">
    <property type="entry name" value="O-FUCOSYLTRANSFERASE 30"/>
    <property type="match status" value="1"/>
</dbReference>
<dbReference type="Proteomes" id="UP001153069">
    <property type="component" value="Unassembled WGS sequence"/>
</dbReference>
<keyword evidence="2" id="KW-0812">Transmembrane</keyword>
<dbReference type="PROSITE" id="PS51257">
    <property type="entry name" value="PROKAR_LIPOPROTEIN"/>
    <property type="match status" value="1"/>
</dbReference>
<dbReference type="GO" id="GO:0006004">
    <property type="term" value="P:fucose metabolic process"/>
    <property type="evidence" value="ECO:0007669"/>
    <property type="project" value="UniProtKB-KW"/>
</dbReference>